<sequence>MPKRNKYSLHCSKAARKWWKKYDDSEIDSKISDNESDNAENEPIHNEFLEALQDLRPEVFEKLIEGAKKLNVWKKGQKPAYTADNNQLPQNKQELLFDEDTEHFVRRELSPNEYEELSSYEDDEFSSNKNNDDLSFNTNNDEIIDINICNGLYNELPLRTVSQFLYLVKDHGYTKMLASELLARSVNKGPWHARVIRTWANQWLSKGEISTLLRGCHVKTKSLLSHEDFKSNIRQYLRANKFKITPKQFVKLVEYEAIPALGSSIHISEFICEIICQICLSQEEKEANGSLPDNIVKQVSERAIPIFERMHSEKVALFMFDNSCNHNAFAEDALLVSRMNMKDRKKKTASS</sequence>
<evidence type="ECO:0000313" key="1">
    <source>
        <dbReference type="EMBL" id="CAG8576819.1"/>
    </source>
</evidence>
<dbReference type="PANTHER" id="PTHR35871:SF1">
    <property type="entry name" value="CXC1-LIKE CYSTEINE CLUSTER ASSOCIATED WITH KDZ TRANSPOSASES DOMAIN-CONTAINING PROTEIN"/>
    <property type="match status" value="1"/>
</dbReference>
<evidence type="ECO:0000313" key="2">
    <source>
        <dbReference type="Proteomes" id="UP000789901"/>
    </source>
</evidence>
<name>A0ABN7UEH4_GIGMA</name>
<protein>
    <submittedName>
        <fullName evidence="1">14539_t:CDS:1</fullName>
    </submittedName>
</protein>
<proteinExistence type="predicted"/>
<dbReference type="Proteomes" id="UP000789901">
    <property type="component" value="Unassembled WGS sequence"/>
</dbReference>
<reference evidence="1 2" key="1">
    <citation type="submission" date="2021-06" db="EMBL/GenBank/DDBJ databases">
        <authorList>
            <person name="Kallberg Y."/>
            <person name="Tangrot J."/>
            <person name="Rosling A."/>
        </authorList>
    </citation>
    <scope>NUCLEOTIDE SEQUENCE [LARGE SCALE GENOMIC DNA]</scope>
    <source>
        <strain evidence="1 2">120-4 pot B 10/14</strain>
    </source>
</reference>
<dbReference type="PANTHER" id="PTHR35871">
    <property type="entry name" value="EXPRESSED PROTEIN"/>
    <property type="match status" value="1"/>
</dbReference>
<gene>
    <name evidence="1" type="ORF">GMARGA_LOCUS5754</name>
</gene>
<organism evidence="1 2">
    <name type="scientific">Gigaspora margarita</name>
    <dbReference type="NCBI Taxonomy" id="4874"/>
    <lineage>
        <taxon>Eukaryota</taxon>
        <taxon>Fungi</taxon>
        <taxon>Fungi incertae sedis</taxon>
        <taxon>Mucoromycota</taxon>
        <taxon>Glomeromycotina</taxon>
        <taxon>Glomeromycetes</taxon>
        <taxon>Diversisporales</taxon>
        <taxon>Gigasporaceae</taxon>
        <taxon>Gigaspora</taxon>
    </lineage>
</organism>
<comment type="caution">
    <text evidence="1">The sequence shown here is derived from an EMBL/GenBank/DDBJ whole genome shotgun (WGS) entry which is preliminary data.</text>
</comment>
<keyword evidence="2" id="KW-1185">Reference proteome</keyword>
<accession>A0ABN7UEH4</accession>
<dbReference type="EMBL" id="CAJVQB010002489">
    <property type="protein sequence ID" value="CAG8576819.1"/>
    <property type="molecule type" value="Genomic_DNA"/>
</dbReference>